<dbReference type="InterPro" id="IPR029058">
    <property type="entry name" value="AB_hydrolase_fold"/>
</dbReference>
<dbReference type="PANTHER" id="PTHR43689:SF8">
    <property type="entry name" value="ALPHA_BETA-HYDROLASES SUPERFAMILY PROTEIN"/>
    <property type="match status" value="1"/>
</dbReference>
<organism evidence="2">
    <name type="scientific">Eutreptiella gymnastica</name>
    <dbReference type="NCBI Taxonomy" id="73025"/>
    <lineage>
        <taxon>Eukaryota</taxon>
        <taxon>Discoba</taxon>
        <taxon>Euglenozoa</taxon>
        <taxon>Euglenida</taxon>
        <taxon>Spirocuta</taxon>
        <taxon>Euglenophyceae</taxon>
        <taxon>Eutreptiales</taxon>
        <taxon>Eutreptiaceae</taxon>
        <taxon>Eutreptiella</taxon>
    </lineage>
</organism>
<dbReference type="AlphaFoldDB" id="A0A7S4LGQ3"/>
<name>A0A7S4LGQ3_9EUGL</name>
<proteinExistence type="predicted"/>
<reference evidence="2" key="1">
    <citation type="submission" date="2021-01" db="EMBL/GenBank/DDBJ databases">
        <authorList>
            <person name="Corre E."/>
            <person name="Pelletier E."/>
            <person name="Niang G."/>
            <person name="Scheremetjew M."/>
            <person name="Finn R."/>
            <person name="Kale V."/>
            <person name="Holt S."/>
            <person name="Cochrane G."/>
            <person name="Meng A."/>
            <person name="Brown T."/>
            <person name="Cohen L."/>
        </authorList>
    </citation>
    <scope>NUCLEOTIDE SEQUENCE</scope>
    <source>
        <strain evidence="2">CCMP1594</strain>
    </source>
</reference>
<dbReference type="Gene3D" id="3.40.50.1820">
    <property type="entry name" value="alpha/beta hydrolase"/>
    <property type="match status" value="1"/>
</dbReference>
<dbReference type="Pfam" id="PF12697">
    <property type="entry name" value="Abhydrolase_6"/>
    <property type="match status" value="1"/>
</dbReference>
<dbReference type="InterPro" id="IPR000073">
    <property type="entry name" value="AB_hydrolase_1"/>
</dbReference>
<accession>A0A7S4LGQ3</accession>
<protein>
    <recommendedName>
        <fullName evidence="1">AB hydrolase-1 domain-containing protein</fullName>
    </recommendedName>
</protein>
<dbReference type="PANTHER" id="PTHR43689">
    <property type="entry name" value="HYDROLASE"/>
    <property type="match status" value="1"/>
</dbReference>
<dbReference type="EMBL" id="HBJA01113756">
    <property type="protein sequence ID" value="CAE0827996.1"/>
    <property type="molecule type" value="Transcribed_RNA"/>
</dbReference>
<feature type="domain" description="AB hydrolase-1" evidence="1">
    <location>
        <begin position="98"/>
        <end position="403"/>
    </location>
</feature>
<sequence>MPQVPSPKSSLQINAMELLFKMYESIPKGSSFRETTEKPEHASPSDDLLPKGMSFFRHSHAGVSYHGLACETSMDCMAADCEPKSPASPASPTLVHCAHGFGASSLSFANLMKAAKERPLKDGTPSAWVAHDVFGFGFTATDNCDKDEADPEADPVDSFKSLLPLESNGKAAVSICKSLAQGTEEPANAVFIGHSMGAISALCSASEWLETGHTVDGVVLIAPAINTATMKNPNPNNFTGALTPAVRSLFDVAKVFWGMVPAPVRRTSMASALKIGVSLDFFWNLGLRFALGWHQEPHPETVEQYKCPMTKADWAPWLVAFIEANVLRSPSDPVTEALPLQQKIQQLLDAQVKILVVHDPTDTFTPLNNSEDLAEAFDNKVLLEVVELDAGHLVHETDPGQLLDLLEKHGICV</sequence>
<dbReference type="SUPFAM" id="SSF53474">
    <property type="entry name" value="alpha/beta-Hydrolases"/>
    <property type="match status" value="1"/>
</dbReference>
<evidence type="ECO:0000313" key="2">
    <source>
        <dbReference type="EMBL" id="CAE0827996.1"/>
    </source>
</evidence>
<evidence type="ECO:0000259" key="1">
    <source>
        <dbReference type="Pfam" id="PF12697"/>
    </source>
</evidence>
<gene>
    <name evidence="2" type="ORF">EGYM00163_LOCUS39259</name>
</gene>